<dbReference type="PROSITE" id="PS50297">
    <property type="entry name" value="ANK_REP_REGION"/>
    <property type="match status" value="2"/>
</dbReference>
<dbReference type="PROSITE" id="PS50088">
    <property type="entry name" value="ANK_REPEAT"/>
    <property type="match status" value="2"/>
</dbReference>
<feature type="repeat" description="ANK" evidence="4">
    <location>
        <begin position="189"/>
        <end position="221"/>
    </location>
</feature>
<evidence type="ECO:0000256" key="4">
    <source>
        <dbReference type="PROSITE-ProRule" id="PRU00023"/>
    </source>
</evidence>
<dbReference type="eggNOG" id="KOG0817">
    <property type="taxonomic scope" value="Eukaryota"/>
</dbReference>
<dbReference type="InterPro" id="IPR014352">
    <property type="entry name" value="FERM/acyl-CoA-bd_prot_sf"/>
</dbReference>
<evidence type="ECO:0000256" key="5">
    <source>
        <dbReference type="SAM" id="MobiDB-lite"/>
    </source>
</evidence>
<dbReference type="Proteomes" id="UP000001357">
    <property type="component" value="Unassembled WGS sequence"/>
</dbReference>
<organism evidence="7 8">
    <name type="scientific">Monosiga brevicollis</name>
    <name type="common">Choanoflagellate</name>
    <dbReference type="NCBI Taxonomy" id="81824"/>
    <lineage>
        <taxon>Eukaryota</taxon>
        <taxon>Choanoflagellata</taxon>
        <taxon>Craspedida</taxon>
        <taxon>Salpingoecidae</taxon>
        <taxon>Monosiga</taxon>
    </lineage>
</organism>
<keyword evidence="8" id="KW-1185">Reference proteome</keyword>
<dbReference type="InParanoid" id="A9V913"/>
<evidence type="ECO:0000256" key="3">
    <source>
        <dbReference type="ARBA" id="ARBA00023121"/>
    </source>
</evidence>
<reference evidence="7 8" key="1">
    <citation type="journal article" date="2008" name="Nature">
        <title>The genome of the choanoflagellate Monosiga brevicollis and the origin of metazoans.</title>
        <authorList>
            <consortium name="JGI Sequencing"/>
            <person name="King N."/>
            <person name="Westbrook M.J."/>
            <person name="Young S.L."/>
            <person name="Kuo A."/>
            <person name="Abedin M."/>
            <person name="Chapman J."/>
            <person name="Fairclough S."/>
            <person name="Hellsten U."/>
            <person name="Isogai Y."/>
            <person name="Letunic I."/>
            <person name="Marr M."/>
            <person name="Pincus D."/>
            <person name="Putnam N."/>
            <person name="Rokas A."/>
            <person name="Wright K.J."/>
            <person name="Zuzow R."/>
            <person name="Dirks W."/>
            <person name="Good M."/>
            <person name="Goodstein D."/>
            <person name="Lemons D."/>
            <person name="Li W."/>
            <person name="Lyons J.B."/>
            <person name="Morris A."/>
            <person name="Nichols S."/>
            <person name="Richter D.J."/>
            <person name="Salamov A."/>
            <person name="Bork P."/>
            <person name="Lim W.A."/>
            <person name="Manning G."/>
            <person name="Miller W.T."/>
            <person name="McGinnis W."/>
            <person name="Shapiro H."/>
            <person name="Tjian R."/>
            <person name="Grigoriev I.V."/>
            <person name="Rokhsar D."/>
        </authorList>
    </citation>
    <scope>NUCLEOTIDE SEQUENCE [LARGE SCALE GENOMIC DNA]</scope>
    <source>
        <strain evidence="8">MX1 / ATCC 50154</strain>
    </source>
</reference>
<evidence type="ECO:0000259" key="6">
    <source>
        <dbReference type="PROSITE" id="PS51228"/>
    </source>
</evidence>
<dbReference type="STRING" id="81824.A9V913"/>
<evidence type="ECO:0000256" key="2">
    <source>
        <dbReference type="ARBA" id="ARBA00023043"/>
    </source>
</evidence>
<dbReference type="SMART" id="SM00248">
    <property type="entry name" value="ANK"/>
    <property type="match status" value="2"/>
</dbReference>
<accession>A9V913</accession>
<dbReference type="InterPro" id="IPR000582">
    <property type="entry name" value="Acyl-CoA-binding_protein"/>
</dbReference>
<dbReference type="EMBL" id="CH991569">
    <property type="protein sequence ID" value="EDQ86049.1"/>
    <property type="molecule type" value="Genomic_DNA"/>
</dbReference>
<dbReference type="SUPFAM" id="SSF47027">
    <property type="entry name" value="Acyl-CoA binding protein"/>
    <property type="match status" value="1"/>
</dbReference>
<dbReference type="GeneID" id="5894511"/>
<evidence type="ECO:0000256" key="1">
    <source>
        <dbReference type="ARBA" id="ARBA00022737"/>
    </source>
</evidence>
<feature type="region of interest" description="Disordered" evidence="5">
    <location>
        <begin position="98"/>
        <end position="153"/>
    </location>
</feature>
<gene>
    <name evidence="7" type="ORF">MONBRDRAFT_34000</name>
</gene>
<evidence type="ECO:0000313" key="7">
    <source>
        <dbReference type="EMBL" id="EDQ86049.1"/>
    </source>
</evidence>
<dbReference type="Pfam" id="PF00887">
    <property type="entry name" value="ACBP"/>
    <property type="match status" value="1"/>
</dbReference>
<dbReference type="KEGG" id="mbr:MONBRDRAFT_34000"/>
<keyword evidence="1" id="KW-0677">Repeat</keyword>
<dbReference type="PANTHER" id="PTHR24119:SF0">
    <property type="entry name" value="ACYL-COA-BINDING DOMAIN-CONTAINING PROTEIN 6"/>
    <property type="match status" value="1"/>
</dbReference>
<dbReference type="Gene3D" id="1.20.80.10">
    <property type="match status" value="1"/>
</dbReference>
<dbReference type="PRINTS" id="PR00689">
    <property type="entry name" value="ACOABINDINGP"/>
</dbReference>
<name>A9V913_MONBE</name>
<dbReference type="Gene3D" id="1.25.40.20">
    <property type="entry name" value="Ankyrin repeat-containing domain"/>
    <property type="match status" value="1"/>
</dbReference>
<dbReference type="FunCoup" id="A9V913">
    <property type="interactions" value="555"/>
</dbReference>
<dbReference type="InterPro" id="IPR002110">
    <property type="entry name" value="Ankyrin_rpt"/>
</dbReference>
<protein>
    <recommendedName>
        <fullName evidence="6">ACB domain-containing protein</fullName>
    </recommendedName>
</protein>
<dbReference type="GO" id="GO:0000062">
    <property type="term" value="F:fatty-acyl-CoA binding"/>
    <property type="evidence" value="ECO:0000318"/>
    <property type="project" value="GO_Central"/>
</dbReference>
<dbReference type="InterPro" id="IPR035984">
    <property type="entry name" value="Acyl-CoA-binding_sf"/>
</dbReference>
<feature type="repeat" description="ANK" evidence="4">
    <location>
        <begin position="222"/>
        <end position="254"/>
    </location>
</feature>
<dbReference type="OMA" id="ARSKWQA"/>
<keyword evidence="2 4" id="KW-0040">ANK repeat</keyword>
<dbReference type="PANTHER" id="PTHR24119">
    <property type="entry name" value="ACYL-COA-BINDING DOMAIN-CONTAINING PROTEIN 6"/>
    <property type="match status" value="1"/>
</dbReference>
<dbReference type="RefSeq" id="XP_001749243.1">
    <property type="nucleotide sequence ID" value="XM_001749191.1"/>
</dbReference>
<evidence type="ECO:0000313" key="8">
    <source>
        <dbReference type="Proteomes" id="UP000001357"/>
    </source>
</evidence>
<sequence length="270" mass="28456">MAAFVDEAAFTAAAQRIRDARHLALDNDAKLALYGLYKQGSEGPCNMPKPGIFDFAGRAKWAAWQELGSLDQAVAQAQYVALVNQHLGLAHVADAAAGESSSGSESESESAASDSDGCDVEDETVQKSNNEDDKGATSLGAVQSTLLPPESGRLPADMSLHELAADGQLPELQARWAASDLDIDVRDEDGMTMLHWATDHGQTAVGIWLIEHGANVNLPDAEGTTALHNACYAQRQELVSRLLAAGADRTAVSGDGELAEDIWPAGFAKS</sequence>
<dbReference type="AlphaFoldDB" id="A9V913"/>
<dbReference type="InterPro" id="IPR036770">
    <property type="entry name" value="Ankyrin_rpt-contain_sf"/>
</dbReference>
<feature type="compositionally biased region" description="Low complexity" evidence="5">
    <location>
        <begin position="98"/>
        <end position="115"/>
    </location>
</feature>
<feature type="domain" description="ACB" evidence="6">
    <location>
        <begin position="6"/>
        <end position="92"/>
    </location>
</feature>
<keyword evidence="3" id="KW-0446">Lipid-binding</keyword>
<dbReference type="PROSITE" id="PS51228">
    <property type="entry name" value="ACB_2"/>
    <property type="match status" value="1"/>
</dbReference>
<dbReference type="Pfam" id="PF12796">
    <property type="entry name" value="Ank_2"/>
    <property type="match status" value="1"/>
</dbReference>
<dbReference type="SUPFAM" id="SSF48403">
    <property type="entry name" value="Ankyrin repeat"/>
    <property type="match status" value="1"/>
</dbReference>
<proteinExistence type="predicted"/>